<evidence type="ECO:0000313" key="1">
    <source>
        <dbReference type="EMBL" id="WTZ08587.1"/>
    </source>
</evidence>
<dbReference type="AlphaFoldDB" id="A0AAU3I072"/>
<name>A0AAU3I072_9ACTN</name>
<protein>
    <submittedName>
        <fullName evidence="1">Uncharacterized protein</fullName>
    </submittedName>
</protein>
<organism evidence="1">
    <name type="scientific">Streptomyces sp. NBC_01393</name>
    <dbReference type="NCBI Taxonomy" id="2903851"/>
    <lineage>
        <taxon>Bacteria</taxon>
        <taxon>Bacillati</taxon>
        <taxon>Actinomycetota</taxon>
        <taxon>Actinomycetes</taxon>
        <taxon>Kitasatosporales</taxon>
        <taxon>Streptomycetaceae</taxon>
        <taxon>Streptomyces</taxon>
    </lineage>
</organism>
<gene>
    <name evidence="1" type="ORF">OG699_11630</name>
</gene>
<reference evidence="1" key="1">
    <citation type="submission" date="2022-10" db="EMBL/GenBank/DDBJ databases">
        <title>The complete genomes of actinobacterial strains from the NBC collection.</title>
        <authorList>
            <person name="Joergensen T.S."/>
            <person name="Alvarez Arevalo M."/>
            <person name="Sterndorff E.B."/>
            <person name="Faurdal D."/>
            <person name="Vuksanovic O."/>
            <person name="Mourched A.-S."/>
            <person name="Charusanti P."/>
            <person name="Shaw S."/>
            <person name="Blin K."/>
            <person name="Weber T."/>
        </authorList>
    </citation>
    <scope>NUCLEOTIDE SEQUENCE</scope>
    <source>
        <strain evidence="1">NBC_01393</strain>
    </source>
</reference>
<sequence>MMIIEFVGADVEAAGKSLAALTSSWGYQPEPAPTAKPANDPDTKGVDPISVTSLVVSIPSAMLAVADIADRIHKRRRAGELIERAQQLRAQQAAARLVREDRSVDLATLTPDQLLDLIADEHSAT</sequence>
<proteinExistence type="predicted"/>
<dbReference type="EMBL" id="CP109546">
    <property type="protein sequence ID" value="WTZ08587.1"/>
    <property type="molecule type" value="Genomic_DNA"/>
</dbReference>
<accession>A0AAU3I072</accession>